<dbReference type="InterPro" id="IPR011049">
    <property type="entry name" value="Serralysin-like_metalloprot_C"/>
</dbReference>
<dbReference type="InterPro" id="IPR001343">
    <property type="entry name" value="Hemolysn_Ca-bd"/>
</dbReference>
<dbReference type="Gene3D" id="2.150.10.10">
    <property type="entry name" value="Serralysin-like metalloprotease, C-terminal"/>
    <property type="match status" value="2"/>
</dbReference>
<proteinExistence type="predicted"/>
<evidence type="ECO:0000256" key="1">
    <source>
        <dbReference type="ARBA" id="ARBA00004613"/>
    </source>
</evidence>
<dbReference type="Pfam" id="PF00353">
    <property type="entry name" value="HemolysinCabind"/>
    <property type="match status" value="2"/>
</dbReference>
<dbReference type="InterPro" id="IPR018511">
    <property type="entry name" value="Hemolysin-typ_Ca-bd_CS"/>
</dbReference>
<dbReference type="PRINTS" id="PR00313">
    <property type="entry name" value="CABNDNGRPT"/>
</dbReference>
<evidence type="ECO:0000256" key="2">
    <source>
        <dbReference type="ARBA" id="ARBA00022525"/>
    </source>
</evidence>
<dbReference type="EMBL" id="JAAKZG010000005">
    <property type="protein sequence ID" value="NGN42340.1"/>
    <property type="molecule type" value="Genomic_DNA"/>
</dbReference>
<evidence type="ECO:0000313" key="4">
    <source>
        <dbReference type="Proteomes" id="UP000481252"/>
    </source>
</evidence>
<comment type="subcellular location">
    <subcellularLocation>
        <location evidence="1">Secreted</location>
    </subcellularLocation>
</comment>
<dbReference type="PANTHER" id="PTHR38340:SF1">
    <property type="entry name" value="S-LAYER PROTEIN"/>
    <property type="match status" value="1"/>
</dbReference>
<comment type="caution">
    <text evidence="3">The sequence shown here is derived from an EMBL/GenBank/DDBJ whole genome shotgun (WGS) entry which is preliminary data.</text>
</comment>
<name>A0A7C9R7V9_9HYPH</name>
<dbReference type="PROSITE" id="PS00330">
    <property type="entry name" value="HEMOLYSIN_CALCIUM"/>
    <property type="match status" value="1"/>
</dbReference>
<dbReference type="AlphaFoldDB" id="A0A7C9R7V9"/>
<dbReference type="Proteomes" id="UP000481252">
    <property type="component" value="Unassembled WGS sequence"/>
</dbReference>
<dbReference type="GO" id="GO:0005509">
    <property type="term" value="F:calcium ion binding"/>
    <property type="evidence" value="ECO:0007669"/>
    <property type="project" value="InterPro"/>
</dbReference>
<dbReference type="SUPFAM" id="SSF51120">
    <property type="entry name" value="beta-Roll"/>
    <property type="match status" value="2"/>
</dbReference>
<keyword evidence="2" id="KW-0964">Secreted</keyword>
<accession>A0A7C9R7V9</accession>
<gene>
    <name evidence="3" type="ORF">G6N74_14825</name>
</gene>
<reference evidence="3 4" key="1">
    <citation type="submission" date="2020-02" db="EMBL/GenBank/DDBJ databases">
        <title>Genome sequence of the type strain CGMCC 1.15528 of Mesorhizobium zhangyense.</title>
        <authorList>
            <person name="Gao J."/>
            <person name="Sun J."/>
        </authorList>
    </citation>
    <scope>NUCLEOTIDE SEQUENCE [LARGE SCALE GENOMIC DNA]</scope>
    <source>
        <strain evidence="3 4">CGMCC 1.15528</strain>
    </source>
</reference>
<dbReference type="GO" id="GO:0005576">
    <property type="term" value="C:extracellular region"/>
    <property type="evidence" value="ECO:0007669"/>
    <property type="project" value="UniProtKB-SubCell"/>
</dbReference>
<organism evidence="3 4">
    <name type="scientific">Mesorhizobium zhangyense</name>
    <dbReference type="NCBI Taxonomy" id="1776730"/>
    <lineage>
        <taxon>Bacteria</taxon>
        <taxon>Pseudomonadati</taxon>
        <taxon>Pseudomonadota</taxon>
        <taxon>Alphaproteobacteria</taxon>
        <taxon>Hyphomicrobiales</taxon>
        <taxon>Phyllobacteriaceae</taxon>
        <taxon>Mesorhizobium</taxon>
    </lineage>
</organism>
<protein>
    <submittedName>
        <fullName evidence="3">Calcium-binding protein</fullName>
    </submittedName>
</protein>
<sequence>MSWHDGANNDVVAEIHQSVRVSTGDGEDDVIVGYELVDLMKGGGGGDTLEGGAGNDKLYGESGHDILNGQAGKDNMYGGTGNDIYVVSSADDRTIENAAEGSDTVRSYIDWILDANVERLEFLGTADLTGNGNTLNNTLIGNDGKNILRGGIGNDTLDGGKGADTLVGGDGNDSFVFNKPLGSNNIDKINDYNVAQDTIQLENSVFTGLAGGVLTAGAFYAGTAAHDASDRIIYNATTGALLFDKDGAGGAAAVQFATLSTGLAMSAGEFFVI</sequence>
<keyword evidence="4" id="KW-1185">Reference proteome</keyword>
<dbReference type="PANTHER" id="PTHR38340">
    <property type="entry name" value="S-LAYER PROTEIN"/>
    <property type="match status" value="1"/>
</dbReference>
<dbReference type="InterPro" id="IPR050557">
    <property type="entry name" value="RTX_toxin/Mannuronan_C5-epim"/>
</dbReference>
<evidence type="ECO:0000313" key="3">
    <source>
        <dbReference type="EMBL" id="NGN42340.1"/>
    </source>
</evidence>